<proteinExistence type="predicted"/>
<dbReference type="EMBL" id="GU071106">
    <property type="protein sequence ID" value="ADO99346.1"/>
    <property type="molecule type" value="Genomic_DNA"/>
</dbReference>
<evidence type="ECO:0000313" key="2">
    <source>
        <dbReference type="Proteomes" id="UP000006535"/>
    </source>
</evidence>
<keyword evidence="2" id="KW-1185">Reference proteome</keyword>
<name>E3SQH6_9CAUD</name>
<dbReference type="OrthoDB" id="20374at10239"/>
<accession>E3SQH6</accession>
<reference evidence="1 2" key="1">
    <citation type="journal article" date="2010" name="Environ. Microbiol.">
        <title>Genomic analysis of oceanic cyanobacterial myoviruses compared with T4-like myoviruses from diverse hosts and environments.</title>
        <authorList>
            <person name="Sullivan M.B."/>
            <person name="Huang K.H."/>
            <person name="Ignacio-Espinoza J.C."/>
            <person name="Berlin A.M."/>
            <person name="Kelly L."/>
            <person name="Weigele P.R."/>
            <person name="DeFrancesco A.S."/>
            <person name="Kern S.E."/>
            <person name="Thompson L.R."/>
            <person name="Young S."/>
            <person name="Yandava C."/>
            <person name="Fu R."/>
            <person name="Krastins B."/>
            <person name="Chase M."/>
            <person name="Sarracino D."/>
            <person name="Osburne M.S."/>
            <person name="Henn M.R."/>
            <person name="Chisholm S.W."/>
        </authorList>
    </citation>
    <scope>NUCLEOTIDE SEQUENCE [LARGE SCALE GENOMIC DNA]</scope>
    <source>
        <strain evidence="1">Syn19</strain>
    </source>
</reference>
<protein>
    <submittedName>
        <fullName evidence="1">Uncharacterized protein</fullName>
    </submittedName>
</protein>
<dbReference type="Proteomes" id="UP000006535">
    <property type="component" value="Segment"/>
</dbReference>
<gene>
    <name evidence="1" type="ORF">Syn19_212</name>
</gene>
<dbReference type="RefSeq" id="YP_004324044.1">
    <property type="nucleotide sequence ID" value="NC_015286.1"/>
</dbReference>
<evidence type="ECO:0000313" key="1">
    <source>
        <dbReference type="EMBL" id="ADO99346.1"/>
    </source>
</evidence>
<dbReference type="KEGG" id="vg:10328357"/>
<dbReference type="GeneID" id="10328357"/>
<sequence length="112" mass="13191">MNEEFYDLIERSIDVAFEDNKYLFRCYNYLLASKTTRKQVREFIQSSTATNINGLVSELDGYIKGGNKQLREAYGHLGKPHARKIKNFLETLLEDASRYEHDRRPGRKKRSK</sequence>
<organism evidence="1 2">
    <name type="scientific">Synechococcus phage Syn19</name>
    <dbReference type="NCBI Taxonomy" id="445684"/>
    <lineage>
        <taxon>Viruses</taxon>
        <taxon>Duplodnaviria</taxon>
        <taxon>Heunggongvirae</taxon>
        <taxon>Uroviricota</taxon>
        <taxon>Caudoviricetes</taxon>
        <taxon>Pantevenvirales</taxon>
        <taxon>Kyanoviridae</taxon>
        <taxon>Pontusvirus</taxon>
        <taxon>Pontusvirus syn19</taxon>
    </lineage>
</organism>